<evidence type="ECO:0000256" key="1">
    <source>
        <dbReference type="SAM" id="Phobius"/>
    </source>
</evidence>
<gene>
    <name evidence="3" type="ORF">EDD54_2261</name>
</gene>
<evidence type="ECO:0000313" key="4">
    <source>
        <dbReference type="Proteomes" id="UP000294547"/>
    </source>
</evidence>
<dbReference type="Proteomes" id="UP000294547">
    <property type="component" value="Unassembled WGS sequence"/>
</dbReference>
<protein>
    <submittedName>
        <fullName evidence="3">Transposase</fullName>
    </submittedName>
</protein>
<feature type="domain" description="Transposase IS4-like" evidence="2">
    <location>
        <begin position="3"/>
        <end position="119"/>
    </location>
</feature>
<accession>A0A4V3CW83</accession>
<dbReference type="GO" id="GO:0006313">
    <property type="term" value="P:DNA transposition"/>
    <property type="evidence" value="ECO:0007669"/>
    <property type="project" value="InterPro"/>
</dbReference>
<dbReference type="EMBL" id="SNXY01000007">
    <property type="protein sequence ID" value="TDP85408.1"/>
    <property type="molecule type" value="Genomic_DNA"/>
</dbReference>
<keyword evidence="1" id="KW-1133">Transmembrane helix</keyword>
<keyword evidence="1" id="KW-0812">Transmembrane</keyword>
<proteinExistence type="predicted"/>
<reference evidence="3 4" key="1">
    <citation type="submission" date="2019-03" db="EMBL/GenBank/DDBJ databases">
        <title>Genomic Encyclopedia of Type Strains, Phase IV (KMG-IV): sequencing the most valuable type-strain genomes for metagenomic binning, comparative biology and taxonomic classification.</title>
        <authorList>
            <person name="Goeker M."/>
        </authorList>
    </citation>
    <scope>NUCLEOTIDE SEQUENCE [LARGE SCALE GENOMIC DNA]</scope>
    <source>
        <strain evidence="3 4">DSM 102969</strain>
    </source>
</reference>
<dbReference type="GO" id="GO:0004803">
    <property type="term" value="F:transposase activity"/>
    <property type="evidence" value="ECO:0007669"/>
    <property type="project" value="InterPro"/>
</dbReference>
<name>A0A4V3CW83_9HYPH</name>
<evidence type="ECO:0000259" key="2">
    <source>
        <dbReference type="Pfam" id="PF01609"/>
    </source>
</evidence>
<sequence length="122" mass="13676">MTDGTGRPLAFVLSPGNVADITVAPDLLRLAPPSRIFLGDQGYDARFLRELAASRGARVVIPNHPTRRNPHPFDPEAYKARNAIEPMFCRIKDFRRIATRYDRLARNFASAVALVAAITWWT</sequence>
<organism evidence="3 4">
    <name type="scientific">Oharaeibacter diazotrophicus</name>
    <dbReference type="NCBI Taxonomy" id="1920512"/>
    <lineage>
        <taxon>Bacteria</taxon>
        <taxon>Pseudomonadati</taxon>
        <taxon>Pseudomonadota</taxon>
        <taxon>Alphaproteobacteria</taxon>
        <taxon>Hyphomicrobiales</taxon>
        <taxon>Pleomorphomonadaceae</taxon>
        <taxon>Oharaeibacter</taxon>
    </lineage>
</organism>
<comment type="caution">
    <text evidence="3">The sequence shown here is derived from an EMBL/GenBank/DDBJ whole genome shotgun (WGS) entry which is preliminary data.</text>
</comment>
<dbReference type="AlphaFoldDB" id="A0A4V3CW83"/>
<dbReference type="PANTHER" id="PTHR30007">
    <property type="entry name" value="PHP DOMAIN PROTEIN"/>
    <property type="match status" value="1"/>
</dbReference>
<feature type="transmembrane region" description="Helical" evidence="1">
    <location>
        <begin position="104"/>
        <end position="121"/>
    </location>
</feature>
<dbReference type="PANTHER" id="PTHR30007:SF1">
    <property type="entry name" value="BLR1914 PROTEIN"/>
    <property type="match status" value="1"/>
</dbReference>
<dbReference type="InterPro" id="IPR002559">
    <property type="entry name" value="Transposase_11"/>
</dbReference>
<evidence type="ECO:0000313" key="3">
    <source>
        <dbReference type="EMBL" id="TDP85408.1"/>
    </source>
</evidence>
<dbReference type="GO" id="GO:0003677">
    <property type="term" value="F:DNA binding"/>
    <property type="evidence" value="ECO:0007669"/>
    <property type="project" value="InterPro"/>
</dbReference>
<keyword evidence="4" id="KW-1185">Reference proteome</keyword>
<keyword evidence="1" id="KW-0472">Membrane</keyword>
<dbReference type="NCBIfam" id="NF033580">
    <property type="entry name" value="transpos_IS5_3"/>
    <property type="match status" value="1"/>
</dbReference>
<dbReference type="Pfam" id="PF01609">
    <property type="entry name" value="DDE_Tnp_1"/>
    <property type="match status" value="1"/>
</dbReference>